<dbReference type="AlphaFoldDB" id="A0A1I7N9H9"/>
<proteinExistence type="predicted"/>
<accession>A0A1I7N9H9</accession>
<organism evidence="1 2">
    <name type="scientific">Devosia crocina</name>
    <dbReference type="NCBI Taxonomy" id="429728"/>
    <lineage>
        <taxon>Bacteria</taxon>
        <taxon>Pseudomonadati</taxon>
        <taxon>Pseudomonadota</taxon>
        <taxon>Alphaproteobacteria</taxon>
        <taxon>Hyphomicrobiales</taxon>
        <taxon>Devosiaceae</taxon>
        <taxon>Devosia</taxon>
    </lineage>
</organism>
<name>A0A1I7N9H9_9HYPH</name>
<evidence type="ECO:0000313" key="1">
    <source>
        <dbReference type="EMBL" id="SFV31317.1"/>
    </source>
</evidence>
<sequence length="178" mass="20101">MSFPVLHSPITSAGIKYSLHHLQPFHVKLEGKGKDGLDLTVRVSFHSHVYSKADSDEATGHRFKDEGGKWREFCTDRYGWCVDLPVICTAMVEQNFPSWESQDAGQKNNMAVSEAVPTSGLKYLIFYDLHPSQSSGIDVELVVKSAYKKQFFADRVGKRLKVHALLRTVLYKGVRMPK</sequence>
<protein>
    <submittedName>
        <fullName evidence="1">Uncharacterized protein</fullName>
    </submittedName>
</protein>
<reference evidence="1 2" key="1">
    <citation type="submission" date="2016-10" db="EMBL/GenBank/DDBJ databases">
        <authorList>
            <person name="de Groot N.N."/>
        </authorList>
    </citation>
    <scope>NUCLEOTIDE SEQUENCE [LARGE SCALE GENOMIC DNA]</scope>
    <source>
        <strain evidence="1 2">IPL20</strain>
    </source>
</reference>
<dbReference type="EMBL" id="FPCK01000001">
    <property type="protein sequence ID" value="SFV31317.1"/>
    <property type="molecule type" value="Genomic_DNA"/>
</dbReference>
<dbReference type="OrthoDB" id="8449211at2"/>
<dbReference type="RefSeq" id="WP_092422443.1">
    <property type="nucleotide sequence ID" value="NZ_FPCK01000001.1"/>
</dbReference>
<keyword evidence="2" id="KW-1185">Reference proteome</keyword>
<dbReference type="Proteomes" id="UP000199074">
    <property type="component" value="Unassembled WGS sequence"/>
</dbReference>
<dbReference type="STRING" id="429728.SAMN05216456_1302"/>
<evidence type="ECO:0000313" key="2">
    <source>
        <dbReference type="Proteomes" id="UP000199074"/>
    </source>
</evidence>
<gene>
    <name evidence="1" type="ORF">SAMN05216456_1302</name>
</gene>